<keyword evidence="3" id="KW-1185">Reference proteome</keyword>
<accession>A0A433P9P7</accession>
<evidence type="ECO:0000256" key="1">
    <source>
        <dbReference type="SAM" id="MobiDB-lite"/>
    </source>
</evidence>
<dbReference type="AlphaFoldDB" id="A0A433P9P7"/>
<reference evidence="2 3" key="1">
    <citation type="journal article" date="2018" name="New Phytol.">
        <title>Phylogenomics of Endogonaceae and evolution of mycorrhizas within Mucoromycota.</title>
        <authorList>
            <person name="Chang Y."/>
            <person name="Desiro A."/>
            <person name="Na H."/>
            <person name="Sandor L."/>
            <person name="Lipzen A."/>
            <person name="Clum A."/>
            <person name="Barry K."/>
            <person name="Grigoriev I.V."/>
            <person name="Martin F.M."/>
            <person name="Stajich J.E."/>
            <person name="Smith M.E."/>
            <person name="Bonito G."/>
            <person name="Spatafora J.W."/>
        </authorList>
    </citation>
    <scope>NUCLEOTIDE SEQUENCE [LARGE SCALE GENOMIC DNA]</scope>
    <source>
        <strain evidence="2 3">AD002</strain>
    </source>
</reference>
<dbReference type="Proteomes" id="UP000274822">
    <property type="component" value="Unassembled WGS sequence"/>
</dbReference>
<organism evidence="2 3">
    <name type="scientific">Jimgerdemannia flammicorona</name>
    <dbReference type="NCBI Taxonomy" id="994334"/>
    <lineage>
        <taxon>Eukaryota</taxon>
        <taxon>Fungi</taxon>
        <taxon>Fungi incertae sedis</taxon>
        <taxon>Mucoromycota</taxon>
        <taxon>Mucoromycotina</taxon>
        <taxon>Endogonomycetes</taxon>
        <taxon>Endogonales</taxon>
        <taxon>Endogonaceae</taxon>
        <taxon>Jimgerdemannia</taxon>
    </lineage>
</organism>
<gene>
    <name evidence="2" type="ORF">BC938DRAFT_477486</name>
</gene>
<proteinExistence type="predicted"/>
<evidence type="ECO:0000313" key="2">
    <source>
        <dbReference type="EMBL" id="RUS14219.1"/>
    </source>
</evidence>
<dbReference type="EMBL" id="RBNJ01027830">
    <property type="protein sequence ID" value="RUS14219.1"/>
    <property type="molecule type" value="Genomic_DNA"/>
</dbReference>
<sequence length="121" mass="13064">MSIASRAEPGPTNAPSTSALKLSPAPPISRGIRAPTPQNVYFLFLFSHPRLLSIANITLTLATNAQPFRLPRTRLRKGLHPVGLTLPSPPPPSAVGIDRALAYALWRAAAFLRAPRLQQNL</sequence>
<evidence type="ECO:0000313" key="3">
    <source>
        <dbReference type="Proteomes" id="UP000274822"/>
    </source>
</evidence>
<protein>
    <submittedName>
        <fullName evidence="2">Uncharacterized protein</fullName>
    </submittedName>
</protein>
<name>A0A433P9P7_9FUNG</name>
<feature type="region of interest" description="Disordered" evidence="1">
    <location>
        <begin position="1"/>
        <end position="30"/>
    </location>
</feature>
<comment type="caution">
    <text evidence="2">The sequence shown here is derived from an EMBL/GenBank/DDBJ whole genome shotgun (WGS) entry which is preliminary data.</text>
</comment>